<comment type="cofactor">
    <cofactor evidence="1">
        <name>Zn(2+)</name>
        <dbReference type="ChEBI" id="CHEBI:29105"/>
    </cofactor>
</comment>
<dbReference type="GO" id="GO:0046872">
    <property type="term" value="F:metal ion binding"/>
    <property type="evidence" value="ECO:0007669"/>
    <property type="project" value="UniProtKB-KW"/>
</dbReference>
<dbReference type="Gene3D" id="3.20.20.140">
    <property type="entry name" value="Metal-dependent hydrolases"/>
    <property type="match status" value="1"/>
</dbReference>
<keyword evidence="3" id="KW-0479">Metal-binding</keyword>
<feature type="region of interest" description="Disordered" evidence="8">
    <location>
        <begin position="298"/>
        <end position="341"/>
    </location>
</feature>
<evidence type="ECO:0000256" key="4">
    <source>
        <dbReference type="ARBA" id="ARBA00022801"/>
    </source>
</evidence>
<dbReference type="Pfam" id="PF00962">
    <property type="entry name" value="A_deaminase"/>
    <property type="match status" value="1"/>
</dbReference>
<evidence type="ECO:0000256" key="1">
    <source>
        <dbReference type="ARBA" id="ARBA00001947"/>
    </source>
</evidence>
<evidence type="ECO:0000256" key="6">
    <source>
        <dbReference type="ARBA" id="ARBA00023080"/>
    </source>
</evidence>
<dbReference type="GeneID" id="6192553"/>
<dbReference type="HOGENOM" id="CLU_685351_0_0_1"/>
<feature type="domain" description="Adenosine deaminase" evidence="9">
    <location>
        <begin position="7"/>
        <end position="260"/>
    </location>
</feature>
<evidence type="ECO:0000256" key="8">
    <source>
        <dbReference type="SAM" id="MobiDB-lite"/>
    </source>
</evidence>
<keyword evidence="4" id="KW-0378">Hydrolase</keyword>
<dbReference type="RefSeq" id="XP_001908012.1">
    <property type="nucleotide sequence ID" value="XM_001907977.1"/>
</dbReference>
<evidence type="ECO:0000256" key="7">
    <source>
        <dbReference type="ARBA" id="ARBA00048787"/>
    </source>
</evidence>
<dbReference type="InterPro" id="IPR032466">
    <property type="entry name" value="Metal_Hydrolase"/>
</dbReference>
<dbReference type="GO" id="GO:0046103">
    <property type="term" value="P:inosine biosynthetic process"/>
    <property type="evidence" value="ECO:0007669"/>
    <property type="project" value="TreeGrafter"/>
</dbReference>
<protein>
    <submittedName>
        <fullName evidence="10">Podospora anserina S mat+ genomic DNA chromosome 7, supercontig 1</fullName>
    </submittedName>
</protein>
<keyword evidence="6" id="KW-0546">Nucleotide metabolism</keyword>
<dbReference type="PANTHER" id="PTHR11409:SF42">
    <property type="entry name" value="ADENOSINE DEAMINASE-LIKE PROTEIN"/>
    <property type="match status" value="1"/>
</dbReference>
<dbReference type="EMBL" id="CU633900">
    <property type="protein sequence ID" value="CAP68685.1"/>
    <property type="molecule type" value="Genomic_DNA"/>
</dbReference>
<dbReference type="OrthoDB" id="272271at2759"/>
<gene>
    <name evidence="10" type="ORF">PODANS_7_6560</name>
</gene>
<accession>B2AWB1</accession>
<dbReference type="InterPro" id="IPR006330">
    <property type="entry name" value="Ado/ade_deaminase"/>
</dbReference>
<comment type="catalytic activity">
    <reaction evidence="7">
        <text>N(6)-methyl-AMP + H2O + H(+) = IMP + methylamine</text>
        <dbReference type="Rhea" id="RHEA:16001"/>
        <dbReference type="ChEBI" id="CHEBI:15377"/>
        <dbReference type="ChEBI" id="CHEBI:15378"/>
        <dbReference type="ChEBI" id="CHEBI:58053"/>
        <dbReference type="ChEBI" id="CHEBI:59338"/>
        <dbReference type="ChEBI" id="CHEBI:144842"/>
    </reaction>
    <physiologicalReaction direction="left-to-right" evidence="7">
        <dbReference type="Rhea" id="RHEA:16002"/>
    </physiologicalReaction>
</comment>
<name>B2AWB1_PODAN</name>
<dbReference type="PANTHER" id="PTHR11409">
    <property type="entry name" value="ADENOSINE DEAMINASE"/>
    <property type="match status" value="1"/>
</dbReference>
<dbReference type="SUPFAM" id="SSF51556">
    <property type="entry name" value="Metallo-dependent hydrolases"/>
    <property type="match status" value="1"/>
</dbReference>
<sequence length="402" mass="44489">MDFISLPKIELHAHLSGSISRQTLHEIWSQKPSSSSSSLPDPLVEMPPGKHDYDLQTFFPLFTSYIYTLISDLPSLRHSTLSVLRDFQSDGVVYLELRTTPRAIPSANITKHLYVQTILGCIAEFEAGEGCTLRTKLILSVDRRNTLAQAEEVLELCRQFKGRGVVGIDLCGDPAVVDNLRSFTPVFRQARKEGLKVTLHFAEAEVSGTEEELDLLLGWGPERLGHVIHLGEGVKQKVRERRGVGLELCLSCNVHAGMVRGGFEGQSLWGVVEGGGGGCCFKYRRRGRLWQPTVQRIRPGGQTLWPGPSGDMQPRPKRHRRHLWRRGRKGEASKDNVDQVGNTAPINYSILNLAAPSIYVYVHPSTSPPPSQPPRQPKPPSSPASPPSPQKNSPHPPPHTSN</sequence>
<organism evidence="10">
    <name type="scientific">Podospora anserina (strain S / ATCC MYA-4624 / DSM 980 / FGSC 10383)</name>
    <name type="common">Pleurage anserina</name>
    <dbReference type="NCBI Taxonomy" id="515849"/>
    <lineage>
        <taxon>Eukaryota</taxon>
        <taxon>Fungi</taxon>
        <taxon>Dikarya</taxon>
        <taxon>Ascomycota</taxon>
        <taxon>Pezizomycotina</taxon>
        <taxon>Sordariomycetes</taxon>
        <taxon>Sordariomycetidae</taxon>
        <taxon>Sordariales</taxon>
        <taxon>Podosporaceae</taxon>
        <taxon>Podospora</taxon>
        <taxon>Podospora anserina</taxon>
    </lineage>
</organism>
<proteinExistence type="inferred from homology"/>
<evidence type="ECO:0000256" key="2">
    <source>
        <dbReference type="ARBA" id="ARBA00006676"/>
    </source>
</evidence>
<evidence type="ECO:0000313" key="10">
    <source>
        <dbReference type="EMBL" id="CAP68685.1"/>
    </source>
</evidence>
<evidence type="ECO:0000256" key="5">
    <source>
        <dbReference type="ARBA" id="ARBA00022833"/>
    </source>
</evidence>
<reference evidence="10" key="1">
    <citation type="journal article" date="2008" name="Genome Biol.">
        <title>The genome sequence of the model ascomycete fungus Podospora anserina.</title>
        <authorList>
            <person name="Espagne E."/>
            <person name="Lespinet O."/>
            <person name="Malagnac F."/>
            <person name="Da Silva C."/>
            <person name="Jaillon O."/>
            <person name="Porcel B.M."/>
            <person name="Couloux A."/>
            <person name="Aury J.-M."/>
            <person name="Segurens B."/>
            <person name="Poulain J."/>
            <person name="Anthouard V."/>
            <person name="Grossetete S."/>
            <person name="Khalili H."/>
            <person name="Coppin E."/>
            <person name="Dequard-Chablat M."/>
            <person name="Picard M."/>
            <person name="Contamine V."/>
            <person name="Arnaise S."/>
            <person name="Bourdais A."/>
            <person name="Berteaux-Lecellier V."/>
            <person name="Gautheret D."/>
            <person name="de Vries R.P."/>
            <person name="Battaglia E."/>
            <person name="Coutinho P.M."/>
            <person name="Danchin E.G.J."/>
            <person name="Henrissat B."/>
            <person name="El Khoury R."/>
            <person name="Sainsard-Chanet A."/>
            <person name="Boivin A."/>
            <person name="Pinan-Lucarre B."/>
            <person name="Sellem C.H."/>
            <person name="Debuchy R."/>
            <person name="Wincker P."/>
            <person name="Weissenbach J."/>
            <person name="Silar P."/>
        </authorList>
    </citation>
    <scope>NUCLEOTIDE SEQUENCE [LARGE SCALE GENOMIC DNA]</scope>
    <source>
        <strain evidence="10">S mat+</strain>
    </source>
</reference>
<dbReference type="VEuPathDB" id="FungiDB:PODANS_7_6560"/>
<feature type="compositionally biased region" description="Pro residues" evidence="8">
    <location>
        <begin position="366"/>
        <end position="402"/>
    </location>
</feature>
<evidence type="ECO:0000259" key="9">
    <source>
        <dbReference type="Pfam" id="PF00962"/>
    </source>
</evidence>
<reference evidence="10" key="2">
    <citation type="submission" date="2008-07" db="EMBL/GenBank/DDBJ databases">
        <authorList>
            <person name="Genoscope - CEA"/>
        </authorList>
    </citation>
    <scope>NUCLEOTIDE SEQUENCE</scope>
    <source>
        <strain evidence="10">S mat+</strain>
    </source>
</reference>
<comment type="similarity">
    <text evidence="2">Belongs to the metallo-dependent hydrolases superfamily. Adenosine and AMP deaminases family.</text>
</comment>
<dbReference type="AlphaFoldDB" id="B2AWB1"/>
<dbReference type="InterPro" id="IPR001365">
    <property type="entry name" value="A_deaminase_dom"/>
</dbReference>
<evidence type="ECO:0000256" key="3">
    <source>
        <dbReference type="ARBA" id="ARBA00022723"/>
    </source>
</evidence>
<feature type="region of interest" description="Disordered" evidence="8">
    <location>
        <begin position="361"/>
        <end position="402"/>
    </location>
</feature>
<dbReference type="KEGG" id="pan:PODANSg5047"/>
<dbReference type="GO" id="GO:0004000">
    <property type="term" value="F:adenosine deaminase activity"/>
    <property type="evidence" value="ECO:0007669"/>
    <property type="project" value="TreeGrafter"/>
</dbReference>
<feature type="compositionally biased region" description="Basic residues" evidence="8">
    <location>
        <begin position="315"/>
        <end position="328"/>
    </location>
</feature>
<dbReference type="GO" id="GO:0006154">
    <property type="term" value="P:adenosine catabolic process"/>
    <property type="evidence" value="ECO:0007669"/>
    <property type="project" value="TreeGrafter"/>
</dbReference>
<keyword evidence="5" id="KW-0862">Zinc</keyword>
<dbReference type="GO" id="GO:0009117">
    <property type="term" value="P:nucleotide metabolic process"/>
    <property type="evidence" value="ECO:0007669"/>
    <property type="project" value="UniProtKB-KW"/>
</dbReference>